<evidence type="ECO:0000313" key="1">
    <source>
        <dbReference type="EMBL" id="VEL23176.1"/>
    </source>
</evidence>
<organism evidence="1 2">
    <name type="scientific">Protopolystoma xenopodis</name>
    <dbReference type="NCBI Taxonomy" id="117903"/>
    <lineage>
        <taxon>Eukaryota</taxon>
        <taxon>Metazoa</taxon>
        <taxon>Spiralia</taxon>
        <taxon>Lophotrochozoa</taxon>
        <taxon>Platyhelminthes</taxon>
        <taxon>Monogenea</taxon>
        <taxon>Polyopisthocotylea</taxon>
        <taxon>Polystomatidea</taxon>
        <taxon>Polystomatidae</taxon>
        <taxon>Protopolystoma</taxon>
    </lineage>
</organism>
<keyword evidence="2" id="KW-1185">Reference proteome</keyword>
<name>A0A3S5ALM0_9PLAT</name>
<dbReference type="AlphaFoldDB" id="A0A3S5ALM0"/>
<sequence length="135" mass="15155">MSTYSLFDQLGPSANWSTIVDVAVVVSGQESLIRFQDLLKSILVTRRLSLNRLGNASVQEQPTRPKTWHLRLHLLADEEAIIRLPVLLATWQVPQLSVHFYPLLEAEVSLTSDNQADSIRCQVFHIVALATRGSH</sequence>
<dbReference type="Proteomes" id="UP000784294">
    <property type="component" value="Unassembled WGS sequence"/>
</dbReference>
<reference evidence="1" key="1">
    <citation type="submission" date="2018-11" db="EMBL/GenBank/DDBJ databases">
        <authorList>
            <consortium name="Pathogen Informatics"/>
        </authorList>
    </citation>
    <scope>NUCLEOTIDE SEQUENCE</scope>
</reference>
<evidence type="ECO:0000313" key="2">
    <source>
        <dbReference type="Proteomes" id="UP000784294"/>
    </source>
</evidence>
<accession>A0A3S5ALM0</accession>
<gene>
    <name evidence="1" type="ORF">PXEA_LOCUS16616</name>
</gene>
<comment type="caution">
    <text evidence="1">The sequence shown here is derived from an EMBL/GenBank/DDBJ whole genome shotgun (WGS) entry which is preliminary data.</text>
</comment>
<dbReference type="EMBL" id="CAAALY010060470">
    <property type="protein sequence ID" value="VEL23176.1"/>
    <property type="molecule type" value="Genomic_DNA"/>
</dbReference>
<proteinExistence type="predicted"/>
<protein>
    <submittedName>
        <fullName evidence="1">Uncharacterized protein</fullName>
    </submittedName>
</protein>